<dbReference type="SUPFAM" id="SSF57756">
    <property type="entry name" value="Retrovirus zinc finger-like domains"/>
    <property type="match status" value="1"/>
</dbReference>
<dbReference type="Gene3D" id="4.10.60.10">
    <property type="entry name" value="Zinc finger, CCHC-type"/>
    <property type="match status" value="1"/>
</dbReference>
<dbReference type="Pfam" id="PF01107">
    <property type="entry name" value="MP"/>
    <property type="match status" value="1"/>
</dbReference>
<dbReference type="InterPro" id="IPR001878">
    <property type="entry name" value="Znf_CCHC"/>
</dbReference>
<comment type="caution">
    <text evidence="4">The sequence shown here is derived from an EMBL/GenBank/DDBJ whole genome shotgun (WGS) entry which is preliminary data.</text>
</comment>
<dbReference type="InParanoid" id="A0A1Q3D1V3"/>
<evidence type="ECO:0000256" key="2">
    <source>
        <dbReference type="SAM" id="MobiDB-lite"/>
    </source>
</evidence>
<feature type="compositionally biased region" description="Polar residues" evidence="2">
    <location>
        <begin position="1"/>
        <end position="17"/>
    </location>
</feature>
<reference evidence="5" key="1">
    <citation type="submission" date="2016-04" db="EMBL/GenBank/DDBJ databases">
        <title>Cephalotus genome sequencing.</title>
        <authorList>
            <person name="Fukushima K."/>
            <person name="Hasebe M."/>
            <person name="Fang X."/>
        </authorList>
    </citation>
    <scope>NUCLEOTIDE SEQUENCE [LARGE SCALE GENOMIC DNA]</scope>
    <source>
        <strain evidence="5">cv. St1</strain>
    </source>
</reference>
<feature type="region of interest" description="Disordered" evidence="2">
    <location>
        <begin position="1"/>
        <end position="23"/>
    </location>
</feature>
<evidence type="ECO:0000313" key="5">
    <source>
        <dbReference type="Proteomes" id="UP000187406"/>
    </source>
</evidence>
<dbReference type="Pfam" id="PF00098">
    <property type="entry name" value="zf-CCHC"/>
    <property type="match status" value="1"/>
</dbReference>
<keyword evidence="1" id="KW-0862">Zinc</keyword>
<evidence type="ECO:0000259" key="3">
    <source>
        <dbReference type="PROSITE" id="PS50158"/>
    </source>
</evidence>
<feature type="region of interest" description="Disordered" evidence="2">
    <location>
        <begin position="553"/>
        <end position="574"/>
    </location>
</feature>
<evidence type="ECO:0000256" key="1">
    <source>
        <dbReference type="PROSITE-ProRule" id="PRU00047"/>
    </source>
</evidence>
<organism evidence="4 5">
    <name type="scientific">Cephalotus follicularis</name>
    <name type="common">Albany pitcher plant</name>
    <dbReference type="NCBI Taxonomy" id="3775"/>
    <lineage>
        <taxon>Eukaryota</taxon>
        <taxon>Viridiplantae</taxon>
        <taxon>Streptophyta</taxon>
        <taxon>Embryophyta</taxon>
        <taxon>Tracheophyta</taxon>
        <taxon>Spermatophyta</taxon>
        <taxon>Magnoliopsida</taxon>
        <taxon>eudicotyledons</taxon>
        <taxon>Gunneridae</taxon>
        <taxon>Pentapetalae</taxon>
        <taxon>rosids</taxon>
        <taxon>fabids</taxon>
        <taxon>Oxalidales</taxon>
        <taxon>Cephalotaceae</taxon>
        <taxon>Cephalotus</taxon>
    </lineage>
</organism>
<dbReference type="InterPro" id="IPR028919">
    <property type="entry name" value="Viral_movement"/>
</dbReference>
<keyword evidence="5" id="KW-1185">Reference proteome</keyword>
<protein>
    <submittedName>
        <fullName evidence="4">Zf-CCHC domain-containing protein/MP domain-containing protein</fullName>
    </submittedName>
</protein>
<sequence>RVMSSRSYSGSETSNNSNRDKELDERIKQWQNWKPPMISNKEIYKYNSFHPFNFTERIQTIEQTIKIIKTQQNIQLLDEKTIKELAKNFKYIHFALVQVTIKPLTRQLNTSILACLRDARHLNFDDSLIGAIETSLCNGPVYFDGYPDLTISLTDKNILETLNININLHGYNMLPGSEIIAIIHHVHYKTTNSICPKSLVNLSKGETTMMKCVTNNSNILIPQKIKWSDINIPEDWSIQSDTIAPNQENVENTSLHSITQNEEGLVKISILKGIYTQSDSQNSQNDFQDINEPISPTYSEMKPPSQLMAIIIDEPFKINKDLIREDFLQEKYLRKRCRFFQKYSEIEQDNIRTAWYEYMIKIKAHVMFFDYLPIYKNQQENKKYFENEKIPENEKILTEKIIKENDIPKIQDNKKEFKIFMNQKTTTTWITSDSKIIDAIHPQFEKIQINIQNNQIQAAPFKLQNETSNNQATHETNKIIENNYTNRHLQTLGSQLSRIENIIHNIKQKSKDKTKNQDQKIKPLFTPYKIPSSQIKQLTLSEINERLRQIVPDSPELDTPTITTTTSTPRTPHKDKNKVINVIQEIETSYLDGYEERRQLLAPTSYIPTSAPNSWKHEQVTVQKFTQASYQSGTIYEWNIDGMNEYHIINKLQQMPMVSNAHKIRNNSDKAVANILIAGFTGQIKGWWDNVLTTQQQTEILEAIQVNELKEPILNNDNETIEDAVSTLIYNIANYFVGDPTYLKDRTVDQLSNLRCRKLQDFRWYKDTFMTKVLTREDANQPYWKEKFITGLPTLFAVKIKNKYREKHKGVVPYEKLTYGDIVSTITKTGLETCYDIKMSKQIKKDSKTYKKELGDFCTQFGYETFKPPPSKNLQKQKLDRKNYDKRQFEKSEYYRQPNRRKTHFKTNNFQKSNNDFSKTDSKTCYNCGKPGHIARYCKIRKQINKLDLTEDHRNQLFRIIDNQSLEEGENDYFSTSSTKIQAIKNTSSESEFSSDNSNIKTCNC</sequence>
<name>A0A1Q3D1V3_CEPFO</name>
<proteinExistence type="predicted"/>
<feature type="non-terminal residue" evidence="4">
    <location>
        <position position="1005"/>
    </location>
</feature>
<dbReference type="PANTHER" id="PTHR33054">
    <property type="entry name" value="CCHC-TYPE DOMAIN-CONTAINING PROTEIN"/>
    <property type="match status" value="1"/>
</dbReference>
<dbReference type="InterPro" id="IPR036875">
    <property type="entry name" value="Znf_CCHC_sf"/>
</dbReference>
<dbReference type="Pfam" id="PF24925">
    <property type="entry name" value="DUF7746"/>
    <property type="match status" value="1"/>
</dbReference>
<dbReference type="AlphaFoldDB" id="A0A1Q3D1V3"/>
<keyword evidence="1" id="KW-0863">Zinc-finger</keyword>
<dbReference type="OrthoDB" id="1735266at2759"/>
<dbReference type="GO" id="GO:0008270">
    <property type="term" value="F:zinc ion binding"/>
    <property type="evidence" value="ECO:0007669"/>
    <property type="project" value="UniProtKB-KW"/>
</dbReference>
<keyword evidence="1" id="KW-0479">Metal-binding</keyword>
<feature type="domain" description="CCHC-type" evidence="3">
    <location>
        <begin position="925"/>
        <end position="939"/>
    </location>
</feature>
<dbReference type="PROSITE" id="PS50158">
    <property type="entry name" value="ZF_CCHC"/>
    <property type="match status" value="1"/>
</dbReference>
<accession>A0A1Q3D1V3</accession>
<feature type="non-terminal residue" evidence="4">
    <location>
        <position position="1"/>
    </location>
</feature>
<dbReference type="EMBL" id="BDDD01003885">
    <property type="protein sequence ID" value="GAV86391.1"/>
    <property type="molecule type" value="Genomic_DNA"/>
</dbReference>
<dbReference type="InterPro" id="IPR056648">
    <property type="entry name" value="DUF7746"/>
</dbReference>
<dbReference type="Proteomes" id="UP000187406">
    <property type="component" value="Unassembled WGS sequence"/>
</dbReference>
<evidence type="ECO:0000313" key="4">
    <source>
        <dbReference type="EMBL" id="GAV86391.1"/>
    </source>
</evidence>
<dbReference type="PANTHER" id="PTHR33054:SF9">
    <property type="entry name" value="CCHC-TYPE DOMAIN-CONTAINING PROTEIN"/>
    <property type="match status" value="1"/>
</dbReference>
<dbReference type="SMART" id="SM00343">
    <property type="entry name" value="ZnF_C2HC"/>
    <property type="match status" value="1"/>
</dbReference>
<dbReference type="InterPro" id="IPR056010">
    <property type="entry name" value="DUF7588"/>
</dbReference>
<dbReference type="Pfam" id="PF24496">
    <property type="entry name" value="DUF7588"/>
    <property type="match status" value="1"/>
</dbReference>
<dbReference type="GO" id="GO:0003676">
    <property type="term" value="F:nucleic acid binding"/>
    <property type="evidence" value="ECO:0007669"/>
    <property type="project" value="InterPro"/>
</dbReference>
<gene>
    <name evidence="4" type="ORF">CFOL_v3_29822</name>
</gene>
<dbReference type="Pfam" id="PF22909">
    <property type="entry name" value="Caulimovir_coat_dom"/>
    <property type="match status" value="1"/>
</dbReference>
<feature type="compositionally biased region" description="Low complexity" evidence="2">
    <location>
        <begin position="559"/>
        <end position="570"/>
    </location>
</feature>